<dbReference type="Gene3D" id="2.160.10.10">
    <property type="entry name" value="Hexapeptide repeat proteins"/>
    <property type="match status" value="1"/>
</dbReference>
<dbReference type="InterPro" id="IPR011004">
    <property type="entry name" value="Trimer_LpxA-like_sf"/>
</dbReference>
<dbReference type="CDD" id="cd04181">
    <property type="entry name" value="NTP_transferase"/>
    <property type="match status" value="1"/>
</dbReference>
<evidence type="ECO:0000259" key="15">
    <source>
        <dbReference type="Pfam" id="PF25087"/>
    </source>
</evidence>
<keyword evidence="8" id="KW-0808">Transferase</keyword>
<evidence type="ECO:0000313" key="17">
    <source>
        <dbReference type="Proteomes" id="UP000183815"/>
    </source>
</evidence>
<evidence type="ECO:0000256" key="7">
    <source>
        <dbReference type="ARBA" id="ARBA00013414"/>
    </source>
</evidence>
<dbReference type="EC" id="2.3.1.157" evidence="5"/>
<dbReference type="SUPFAM" id="SSF53448">
    <property type="entry name" value="Nucleotide-diphospho-sugar transferases"/>
    <property type="match status" value="1"/>
</dbReference>
<dbReference type="EC" id="2.7.7.23" evidence="6"/>
<evidence type="ECO:0000256" key="9">
    <source>
        <dbReference type="ARBA" id="ARBA00022695"/>
    </source>
</evidence>
<evidence type="ECO:0000256" key="5">
    <source>
        <dbReference type="ARBA" id="ARBA00012225"/>
    </source>
</evidence>
<dbReference type="GO" id="GO:0003977">
    <property type="term" value="F:UDP-N-acetylglucosamine diphosphorylase activity"/>
    <property type="evidence" value="ECO:0007669"/>
    <property type="project" value="UniProtKB-EC"/>
</dbReference>
<evidence type="ECO:0000256" key="1">
    <source>
        <dbReference type="ARBA" id="ARBA00005166"/>
    </source>
</evidence>
<dbReference type="InterPro" id="IPR005835">
    <property type="entry name" value="NTP_transferase_dom"/>
</dbReference>
<protein>
    <recommendedName>
        <fullName evidence="7">Bifunctional protein GlmU</fullName>
        <ecNumber evidence="5">2.3.1.157</ecNumber>
        <ecNumber evidence="6">2.7.7.23</ecNumber>
    </recommendedName>
</protein>
<comment type="catalytic activity">
    <reaction evidence="12">
        <text>alpha-D-glucosamine 1-phosphate + acetyl-CoA = N-acetyl-alpha-D-glucosamine 1-phosphate + CoA + H(+)</text>
        <dbReference type="Rhea" id="RHEA:13725"/>
        <dbReference type="ChEBI" id="CHEBI:15378"/>
        <dbReference type="ChEBI" id="CHEBI:57287"/>
        <dbReference type="ChEBI" id="CHEBI:57288"/>
        <dbReference type="ChEBI" id="CHEBI:57776"/>
        <dbReference type="ChEBI" id="CHEBI:58516"/>
        <dbReference type="EC" id="2.3.1.157"/>
    </reaction>
</comment>
<dbReference type="PANTHER" id="PTHR43584">
    <property type="entry name" value="NUCLEOTIDYL TRANSFERASE"/>
    <property type="match status" value="1"/>
</dbReference>
<evidence type="ECO:0000256" key="2">
    <source>
        <dbReference type="ARBA" id="ARBA00005208"/>
    </source>
</evidence>
<keyword evidence="10" id="KW-0511">Multifunctional enzyme</keyword>
<name>A0A1J5TK76_9ARCH</name>
<evidence type="ECO:0000313" key="16">
    <source>
        <dbReference type="EMBL" id="OIR16584.1"/>
    </source>
</evidence>
<dbReference type="InterPro" id="IPR029044">
    <property type="entry name" value="Nucleotide-diphossugar_trans"/>
</dbReference>
<comment type="catalytic activity">
    <reaction evidence="13">
        <text>N-acetyl-alpha-D-glucosamine 1-phosphate + UTP + H(+) = UDP-N-acetyl-alpha-D-glucosamine + diphosphate</text>
        <dbReference type="Rhea" id="RHEA:13509"/>
        <dbReference type="ChEBI" id="CHEBI:15378"/>
        <dbReference type="ChEBI" id="CHEBI:33019"/>
        <dbReference type="ChEBI" id="CHEBI:46398"/>
        <dbReference type="ChEBI" id="CHEBI:57705"/>
        <dbReference type="ChEBI" id="CHEBI:57776"/>
        <dbReference type="EC" id="2.7.7.23"/>
    </reaction>
</comment>
<feature type="domain" description="Nucleotidyl transferase" evidence="14">
    <location>
        <begin position="5"/>
        <end position="224"/>
    </location>
</feature>
<proteinExistence type="inferred from homology"/>
<comment type="pathway">
    <text evidence="1">Nucleotide-sugar biosynthesis; UDP-N-acetyl-alpha-D-glucosamine biosynthesis; N-acetyl-alpha-D-glucosamine 1-phosphate from alpha-D-glucosamine 6-phosphate (route II): step 2/2.</text>
</comment>
<evidence type="ECO:0000256" key="4">
    <source>
        <dbReference type="ARBA" id="ARBA00007947"/>
    </source>
</evidence>
<comment type="caution">
    <text evidence="16">The sequence shown here is derived from an EMBL/GenBank/DDBJ whole genome shotgun (WGS) entry which is preliminary data.</text>
</comment>
<feature type="domain" description="Mannose-1-phosphate guanyltransferase C-terminal" evidence="15">
    <location>
        <begin position="259"/>
        <end position="378"/>
    </location>
</feature>
<evidence type="ECO:0000256" key="3">
    <source>
        <dbReference type="ARBA" id="ARBA00007707"/>
    </source>
</evidence>
<dbReference type="Gene3D" id="3.90.550.10">
    <property type="entry name" value="Spore Coat Polysaccharide Biosynthesis Protein SpsA, Chain A"/>
    <property type="match status" value="1"/>
</dbReference>
<accession>A0A1J5TK76</accession>
<dbReference type="Pfam" id="PF00483">
    <property type="entry name" value="NTP_transferase"/>
    <property type="match status" value="1"/>
</dbReference>
<dbReference type="UniPathway" id="UPA00113">
    <property type="reaction ID" value="UER00532"/>
</dbReference>
<dbReference type="SUPFAM" id="SSF51161">
    <property type="entry name" value="Trimeric LpxA-like enzymes"/>
    <property type="match status" value="1"/>
</dbReference>
<evidence type="ECO:0000256" key="6">
    <source>
        <dbReference type="ARBA" id="ARBA00012457"/>
    </source>
</evidence>
<dbReference type="CDD" id="cd05636">
    <property type="entry name" value="LbH_G1P_TT_C_like"/>
    <property type="match status" value="1"/>
</dbReference>
<reference evidence="16 17" key="1">
    <citation type="submission" date="2016-08" db="EMBL/GenBank/DDBJ databases">
        <title>New Insights into Marine Group III Euryarchaeota, from dark to light.</title>
        <authorList>
            <person name="Haro-Moreno J.M."/>
            <person name="Rodriguez-Valera F."/>
            <person name="Lopez-Garcia P."/>
            <person name="Moreira D."/>
            <person name="Martin-Cuadrado A.B."/>
        </authorList>
    </citation>
    <scope>NUCLEOTIDE SEQUENCE [LARGE SCALE GENOMIC DNA]</scope>
    <source>
        <strain evidence="16">CG-Bathy1</strain>
    </source>
</reference>
<evidence type="ECO:0000259" key="14">
    <source>
        <dbReference type="Pfam" id="PF00483"/>
    </source>
</evidence>
<dbReference type="Pfam" id="PF25087">
    <property type="entry name" value="GMPPB_C"/>
    <property type="match status" value="1"/>
</dbReference>
<dbReference type="GO" id="GO:0006048">
    <property type="term" value="P:UDP-N-acetylglucosamine biosynthetic process"/>
    <property type="evidence" value="ECO:0007669"/>
    <property type="project" value="UniProtKB-UniPathway"/>
</dbReference>
<dbReference type="Proteomes" id="UP000183815">
    <property type="component" value="Unassembled WGS sequence"/>
</dbReference>
<dbReference type="PANTHER" id="PTHR43584:SF8">
    <property type="entry name" value="N-ACETYLMURAMATE ALPHA-1-PHOSPHATE URIDYLYLTRANSFERASE"/>
    <property type="match status" value="1"/>
</dbReference>
<evidence type="ECO:0000256" key="12">
    <source>
        <dbReference type="ARBA" id="ARBA00048247"/>
    </source>
</evidence>
<evidence type="ECO:0000256" key="10">
    <source>
        <dbReference type="ARBA" id="ARBA00023268"/>
    </source>
</evidence>
<dbReference type="AlphaFoldDB" id="A0A1J5TK76"/>
<keyword evidence="11" id="KW-0012">Acyltransferase</keyword>
<dbReference type="InterPro" id="IPR056729">
    <property type="entry name" value="GMPPB_C"/>
</dbReference>
<comment type="similarity">
    <text evidence="3">In the C-terminal section; belongs to the transferase hexapeptide repeat family.</text>
</comment>
<keyword evidence="9" id="KW-0548">Nucleotidyltransferase</keyword>
<organism evidence="16 17">
    <name type="scientific">Marine Group III euryarchaeote CG-Bathy1</name>
    <dbReference type="NCBI Taxonomy" id="1889001"/>
    <lineage>
        <taxon>Archaea</taxon>
        <taxon>Methanobacteriati</taxon>
        <taxon>Thermoplasmatota</taxon>
        <taxon>Thermoplasmata</taxon>
        <taxon>Candidatus Thermoprofundales</taxon>
    </lineage>
</organism>
<gene>
    <name evidence="16" type="ORF">BEU04_01195</name>
</gene>
<dbReference type="NCBIfam" id="TIGR03992">
    <property type="entry name" value="Arch_glmU"/>
    <property type="match status" value="1"/>
</dbReference>
<comment type="similarity">
    <text evidence="4">In the N-terminal section; belongs to the N-acetylglucosamine-1-phosphate uridyltransferase family.</text>
</comment>
<dbReference type="InterPro" id="IPR050065">
    <property type="entry name" value="GlmU-like"/>
</dbReference>
<dbReference type="EMBL" id="MIYU01000012">
    <property type="protein sequence ID" value="OIR16584.1"/>
    <property type="molecule type" value="Genomic_DNA"/>
</dbReference>
<dbReference type="InterPro" id="IPR023915">
    <property type="entry name" value="Bifunctiontional_GlmU_arc-type"/>
</dbReference>
<dbReference type="GO" id="GO:0019134">
    <property type="term" value="F:glucosamine-1-phosphate N-acetyltransferase activity"/>
    <property type="evidence" value="ECO:0007669"/>
    <property type="project" value="UniProtKB-EC"/>
</dbReference>
<comment type="pathway">
    <text evidence="2">Nucleotide-sugar biosynthesis; UDP-N-acetyl-alpha-D-glucosamine biosynthesis; UDP-N-acetyl-alpha-D-glucosamine from N-acetyl-alpha-D-glucosamine 1-phosphate: step 1/1.</text>
</comment>
<sequence length="400" mass="43460">MTKQGLILAAGLGKRMAPLSNNLVKSLLPVAGKPFIEWQIMALLESEVEKIWIVCGKNNDDFKEKIGNGEKYDIEIEYVVQEKQTGTADALLQVREKIVGDFYCLNGDVIVNKKTLKLLNEKERGMAVVEVDDVSAYGCVKVENGFVVKIIEKENTGRGMINAGIYKMNSKIFEALNDMKKSKRGEYELTTIIENERFEVIEIDESWMDIGTPWNLLEANEIYMKSVESEIKGDVEDGVTIKGDVFVSKGAVIKSGTYIEGSVWIGEGAVIGPNAYIRGATMLDARTKVGAASEVKNSIIMEGAKVPHHNYVGDSIIGRNVNLGSGTKIANLRLDKGEIAVERDGEKINTGRRKFGAILGDNVSTGINSSINVGTIIGSDSIVGAGKIASGTYPDGSKIL</sequence>
<evidence type="ECO:0000256" key="8">
    <source>
        <dbReference type="ARBA" id="ARBA00022679"/>
    </source>
</evidence>
<evidence type="ECO:0000256" key="13">
    <source>
        <dbReference type="ARBA" id="ARBA00048493"/>
    </source>
</evidence>
<evidence type="ECO:0000256" key="11">
    <source>
        <dbReference type="ARBA" id="ARBA00023315"/>
    </source>
</evidence>